<dbReference type="SUPFAM" id="SSF52540">
    <property type="entry name" value="P-loop containing nucleoside triphosphate hydrolases"/>
    <property type="match status" value="1"/>
</dbReference>
<dbReference type="EMBL" id="PEWP01000018">
    <property type="protein sequence ID" value="PIU47033.1"/>
    <property type="molecule type" value="Genomic_DNA"/>
</dbReference>
<keyword evidence="1 7" id="KW-0028">Amino-acid biosynthesis</keyword>
<evidence type="ECO:0000313" key="9">
    <source>
        <dbReference type="Proteomes" id="UP000228777"/>
    </source>
</evidence>
<dbReference type="GO" id="GO:0009073">
    <property type="term" value="P:aromatic amino acid family biosynthetic process"/>
    <property type="evidence" value="ECO:0007669"/>
    <property type="project" value="UniProtKB-KW"/>
</dbReference>
<keyword evidence="6 7" id="KW-0057">Aromatic amino acid biosynthesis</keyword>
<evidence type="ECO:0000256" key="1">
    <source>
        <dbReference type="ARBA" id="ARBA00022605"/>
    </source>
</evidence>
<accession>A0A2M6Z3P4</accession>
<dbReference type="EC" id="2.7.1.71" evidence="7"/>
<keyword evidence="3 7" id="KW-0547">Nucleotide-binding</keyword>
<comment type="catalytic activity">
    <reaction evidence="7">
        <text>shikimate + ATP = 3-phosphoshikimate + ADP + H(+)</text>
        <dbReference type="Rhea" id="RHEA:13121"/>
        <dbReference type="ChEBI" id="CHEBI:15378"/>
        <dbReference type="ChEBI" id="CHEBI:30616"/>
        <dbReference type="ChEBI" id="CHEBI:36208"/>
        <dbReference type="ChEBI" id="CHEBI:145989"/>
        <dbReference type="ChEBI" id="CHEBI:456216"/>
        <dbReference type="EC" id="2.7.1.71"/>
    </reaction>
</comment>
<evidence type="ECO:0000256" key="4">
    <source>
        <dbReference type="ARBA" id="ARBA00022777"/>
    </source>
</evidence>
<keyword evidence="5 7" id="KW-0067">ATP-binding</keyword>
<dbReference type="GO" id="GO:0009423">
    <property type="term" value="P:chorismate biosynthetic process"/>
    <property type="evidence" value="ECO:0007669"/>
    <property type="project" value="UniProtKB-UniRule"/>
</dbReference>
<reference evidence="9" key="1">
    <citation type="submission" date="2017-09" db="EMBL/GenBank/DDBJ databases">
        <title>Depth-based differentiation of microbial function through sediment-hosted aquifers and enrichment of novel symbionts in the deep terrestrial subsurface.</title>
        <authorList>
            <person name="Probst A.J."/>
            <person name="Ladd B."/>
            <person name="Jarett J.K."/>
            <person name="Geller-Mcgrath D.E."/>
            <person name="Sieber C.M.K."/>
            <person name="Emerson J.B."/>
            <person name="Anantharaman K."/>
            <person name="Thomas B.C."/>
            <person name="Malmstrom R."/>
            <person name="Stieglmeier M."/>
            <person name="Klingl A."/>
            <person name="Woyke T."/>
            <person name="Ryan C.M."/>
            <person name="Banfield J.F."/>
        </authorList>
    </citation>
    <scope>NUCLEOTIDE SEQUENCE [LARGE SCALE GENOMIC DNA]</scope>
</reference>
<dbReference type="Pfam" id="PF01202">
    <property type="entry name" value="SKI"/>
    <property type="match status" value="1"/>
</dbReference>
<name>A0A2M6Z3P4_9BACT</name>
<dbReference type="PRINTS" id="PR01100">
    <property type="entry name" value="SHIKIMTKNASE"/>
</dbReference>
<feature type="binding site" evidence="7">
    <location>
        <position position="36"/>
    </location>
    <ligand>
        <name>substrate</name>
    </ligand>
</feature>
<dbReference type="AlphaFoldDB" id="A0A2M6Z3P4"/>
<feature type="binding site" evidence="7">
    <location>
        <position position="18"/>
    </location>
    <ligand>
        <name>Mg(2+)</name>
        <dbReference type="ChEBI" id="CHEBI:18420"/>
    </ligand>
</feature>
<organism evidence="8 9">
    <name type="scientific">bacterium (Candidatus Gribaldobacteria) CG07_land_8_20_14_0_80_33_18</name>
    <dbReference type="NCBI Taxonomy" id="2014272"/>
    <lineage>
        <taxon>Bacteria</taxon>
        <taxon>Candidatus Gribaldobacteria</taxon>
    </lineage>
</organism>
<dbReference type="InterPro" id="IPR027417">
    <property type="entry name" value="P-loop_NTPase"/>
</dbReference>
<dbReference type="GO" id="GO:0004765">
    <property type="term" value="F:shikimate kinase activity"/>
    <property type="evidence" value="ECO:0007669"/>
    <property type="project" value="UniProtKB-UniRule"/>
</dbReference>
<keyword evidence="2 7" id="KW-0808">Transferase</keyword>
<comment type="subcellular location">
    <subcellularLocation>
        <location evidence="7">Cytoplasm</location>
    </subcellularLocation>
</comment>
<comment type="cofactor">
    <cofactor evidence="7">
        <name>Mg(2+)</name>
        <dbReference type="ChEBI" id="CHEBI:18420"/>
    </cofactor>
    <text evidence="7">Binds 1 Mg(2+) ion per subunit.</text>
</comment>
<feature type="binding site" evidence="7">
    <location>
        <position position="137"/>
    </location>
    <ligand>
        <name>substrate</name>
    </ligand>
</feature>
<feature type="binding site" evidence="7">
    <location>
        <position position="82"/>
    </location>
    <ligand>
        <name>substrate</name>
    </ligand>
</feature>
<feature type="binding site" evidence="7">
    <location>
        <position position="120"/>
    </location>
    <ligand>
        <name>ATP</name>
        <dbReference type="ChEBI" id="CHEBI:30616"/>
    </ligand>
</feature>
<dbReference type="InterPro" id="IPR000623">
    <property type="entry name" value="Shikimate_kinase/TSH1"/>
</dbReference>
<keyword evidence="4 7" id="KW-0418">Kinase</keyword>
<dbReference type="GO" id="GO:0005524">
    <property type="term" value="F:ATP binding"/>
    <property type="evidence" value="ECO:0007669"/>
    <property type="project" value="UniProtKB-UniRule"/>
</dbReference>
<evidence type="ECO:0000256" key="6">
    <source>
        <dbReference type="ARBA" id="ARBA00023141"/>
    </source>
</evidence>
<dbReference type="InterPro" id="IPR031322">
    <property type="entry name" value="Shikimate/glucono_kinase"/>
</dbReference>
<comment type="caution">
    <text evidence="7">Lacks conserved residue(s) required for the propagation of feature annotation.</text>
</comment>
<keyword evidence="7" id="KW-0963">Cytoplasm</keyword>
<comment type="caution">
    <text evidence="8">The sequence shown here is derived from an EMBL/GenBank/DDBJ whole genome shotgun (WGS) entry which is preliminary data.</text>
</comment>
<comment type="function">
    <text evidence="7">Catalyzes the specific phosphorylation of the 3-hydroxyl group of shikimic acid using ATP as a cosubstrate.</text>
</comment>
<keyword evidence="7" id="KW-0479">Metal-binding</keyword>
<evidence type="ECO:0000256" key="3">
    <source>
        <dbReference type="ARBA" id="ARBA00022741"/>
    </source>
</evidence>
<keyword evidence="7" id="KW-0460">Magnesium</keyword>
<dbReference type="CDD" id="cd00464">
    <property type="entry name" value="SK"/>
    <property type="match status" value="1"/>
</dbReference>
<feature type="binding site" evidence="7">
    <location>
        <position position="154"/>
    </location>
    <ligand>
        <name>ATP</name>
        <dbReference type="ChEBI" id="CHEBI:30616"/>
    </ligand>
</feature>
<gene>
    <name evidence="7" type="primary">aroK</name>
    <name evidence="8" type="ORF">COS93_01005</name>
</gene>
<sequence length="169" mass="19356">MRKLNNITLIGMPGSGKSTIGRALAEKLNFKFIDSDDYIEKQEKMTLQQIIDTKGDKTFCEIEEKRILELLPLKNCVLAPGGSVIYSKKVMNILKDSSVIIFLDTPINDLEKWLKNKAMRGIVGLSSKSIKELYNERLPFYKKYADITIYYTNQSKKEIINEIIKNGEI</sequence>
<proteinExistence type="inferred from homology"/>
<protein>
    <recommendedName>
        <fullName evidence="7">Shikimate kinase</fullName>
        <shortName evidence="7">SK</shortName>
        <ecNumber evidence="7">2.7.1.71</ecNumber>
    </recommendedName>
</protein>
<dbReference type="PANTHER" id="PTHR21087">
    <property type="entry name" value="SHIKIMATE KINASE"/>
    <property type="match status" value="1"/>
</dbReference>
<evidence type="ECO:0000256" key="2">
    <source>
        <dbReference type="ARBA" id="ARBA00022679"/>
    </source>
</evidence>
<evidence type="ECO:0000313" key="8">
    <source>
        <dbReference type="EMBL" id="PIU47033.1"/>
    </source>
</evidence>
<dbReference type="GO" id="GO:0008652">
    <property type="term" value="P:amino acid biosynthetic process"/>
    <property type="evidence" value="ECO:0007669"/>
    <property type="project" value="UniProtKB-KW"/>
</dbReference>
<dbReference type="HAMAP" id="MF_00109">
    <property type="entry name" value="Shikimate_kinase"/>
    <property type="match status" value="1"/>
</dbReference>
<dbReference type="GO" id="GO:0005829">
    <property type="term" value="C:cytosol"/>
    <property type="evidence" value="ECO:0007669"/>
    <property type="project" value="TreeGrafter"/>
</dbReference>
<dbReference type="Gene3D" id="3.40.50.300">
    <property type="entry name" value="P-loop containing nucleotide triphosphate hydrolases"/>
    <property type="match status" value="1"/>
</dbReference>
<dbReference type="UniPathway" id="UPA00053">
    <property type="reaction ID" value="UER00088"/>
</dbReference>
<comment type="pathway">
    <text evidence="7">Metabolic intermediate biosynthesis; chorismate biosynthesis; chorismate from D-erythrose 4-phosphate and phosphoenolpyruvate: step 5/7.</text>
</comment>
<comment type="subunit">
    <text evidence="7">Monomer.</text>
</comment>
<dbReference type="Proteomes" id="UP000228777">
    <property type="component" value="Unassembled WGS sequence"/>
</dbReference>
<evidence type="ECO:0000256" key="7">
    <source>
        <dbReference type="HAMAP-Rule" id="MF_00109"/>
    </source>
</evidence>
<feature type="binding site" evidence="7">
    <location>
        <begin position="14"/>
        <end position="19"/>
    </location>
    <ligand>
        <name>ATP</name>
        <dbReference type="ChEBI" id="CHEBI:30616"/>
    </ligand>
</feature>
<dbReference type="GO" id="GO:0000287">
    <property type="term" value="F:magnesium ion binding"/>
    <property type="evidence" value="ECO:0007669"/>
    <property type="project" value="UniProtKB-UniRule"/>
</dbReference>
<evidence type="ECO:0000256" key="5">
    <source>
        <dbReference type="ARBA" id="ARBA00022840"/>
    </source>
</evidence>
<comment type="similarity">
    <text evidence="7">Belongs to the shikimate kinase family.</text>
</comment>
<dbReference type="PANTHER" id="PTHR21087:SF16">
    <property type="entry name" value="SHIKIMATE KINASE 1, CHLOROPLASTIC"/>
    <property type="match status" value="1"/>
</dbReference>